<protein>
    <submittedName>
        <fullName evidence="1">Uncharacterized protein</fullName>
    </submittedName>
</protein>
<dbReference type="EMBL" id="BAABJI010000001">
    <property type="protein sequence ID" value="GAA4907071.1"/>
    <property type="molecule type" value="Genomic_DNA"/>
</dbReference>
<organism evidence="1 2">
    <name type="scientific">Mucilaginibacter defluvii</name>
    <dbReference type="NCBI Taxonomy" id="1196019"/>
    <lineage>
        <taxon>Bacteria</taxon>
        <taxon>Pseudomonadati</taxon>
        <taxon>Bacteroidota</taxon>
        <taxon>Sphingobacteriia</taxon>
        <taxon>Sphingobacteriales</taxon>
        <taxon>Sphingobacteriaceae</taxon>
        <taxon>Mucilaginibacter</taxon>
    </lineage>
</organism>
<gene>
    <name evidence="1" type="ORF">GCM10023313_07300</name>
</gene>
<comment type="caution">
    <text evidence="1">The sequence shown here is derived from an EMBL/GenBank/DDBJ whole genome shotgun (WGS) entry which is preliminary data.</text>
</comment>
<dbReference type="Proteomes" id="UP001501436">
    <property type="component" value="Unassembled WGS sequence"/>
</dbReference>
<reference evidence="2" key="1">
    <citation type="journal article" date="2019" name="Int. J. Syst. Evol. Microbiol.">
        <title>The Global Catalogue of Microorganisms (GCM) 10K type strain sequencing project: providing services to taxonomists for standard genome sequencing and annotation.</title>
        <authorList>
            <consortium name="The Broad Institute Genomics Platform"/>
            <consortium name="The Broad Institute Genome Sequencing Center for Infectious Disease"/>
            <person name="Wu L."/>
            <person name="Ma J."/>
        </authorList>
    </citation>
    <scope>NUCLEOTIDE SEQUENCE [LARGE SCALE GENOMIC DNA]</scope>
    <source>
        <strain evidence="2">JCM 18283</strain>
    </source>
</reference>
<evidence type="ECO:0000313" key="1">
    <source>
        <dbReference type="EMBL" id="GAA4907071.1"/>
    </source>
</evidence>
<accession>A0ABP9FMC4</accession>
<proteinExistence type="predicted"/>
<name>A0ABP9FMC4_9SPHI</name>
<evidence type="ECO:0000313" key="2">
    <source>
        <dbReference type="Proteomes" id="UP001501436"/>
    </source>
</evidence>
<keyword evidence="2" id="KW-1185">Reference proteome</keyword>
<sequence>MQLIDKLPTSYHDINYKTYIKVIQSIPAELPDGWDEEEFNSYITLIPLSIFLDIPVIDLERLPATELVPMLQRLQFLNEAIPEVKTTLKLKADTELTYDEFVSYQKLRLSQWDNMEKILKLIIKDKTADELSLLTIPEVVACFFMLNKLTNKSIQSLKRSLGKQMAKQNLKLILKMCKAR</sequence>
<dbReference type="RefSeq" id="WP_345329550.1">
    <property type="nucleotide sequence ID" value="NZ_BAABJI010000001.1"/>
</dbReference>